<comment type="caution">
    <text evidence="1">The sequence shown here is derived from an EMBL/GenBank/DDBJ whole genome shotgun (WGS) entry which is preliminary data.</text>
</comment>
<dbReference type="Proteomes" id="UP001490330">
    <property type="component" value="Unassembled WGS sequence"/>
</dbReference>
<evidence type="ECO:0000313" key="1">
    <source>
        <dbReference type="EMBL" id="MER6903772.1"/>
    </source>
</evidence>
<gene>
    <name evidence="1" type="ORF">ABT322_08280</name>
</gene>
<accession>A0ABV1VBB3</accession>
<evidence type="ECO:0000313" key="2">
    <source>
        <dbReference type="Proteomes" id="UP001490330"/>
    </source>
</evidence>
<protein>
    <submittedName>
        <fullName evidence="1">Uncharacterized protein</fullName>
    </submittedName>
</protein>
<keyword evidence="2" id="KW-1185">Reference proteome</keyword>
<name>A0ABV1VBB3_9ACTN</name>
<dbReference type="EMBL" id="JBEPCV010000005">
    <property type="protein sequence ID" value="MER6903772.1"/>
    <property type="molecule type" value="Genomic_DNA"/>
</dbReference>
<organism evidence="1 2">
    <name type="scientific">Streptomyces flaveolus</name>
    <dbReference type="NCBI Taxonomy" id="67297"/>
    <lineage>
        <taxon>Bacteria</taxon>
        <taxon>Bacillati</taxon>
        <taxon>Actinomycetota</taxon>
        <taxon>Actinomycetes</taxon>
        <taxon>Kitasatosporales</taxon>
        <taxon>Streptomycetaceae</taxon>
        <taxon>Streptomyces</taxon>
    </lineage>
</organism>
<reference evidence="1 2" key="1">
    <citation type="submission" date="2024-06" db="EMBL/GenBank/DDBJ databases">
        <title>The Natural Products Discovery Center: Release of the First 8490 Sequenced Strains for Exploring Actinobacteria Biosynthetic Diversity.</title>
        <authorList>
            <person name="Kalkreuter E."/>
            <person name="Kautsar S.A."/>
            <person name="Yang D."/>
            <person name="Bader C.D."/>
            <person name="Teijaro C.N."/>
            <person name="Fluegel L."/>
            <person name="Davis C.M."/>
            <person name="Simpson J.R."/>
            <person name="Lauterbach L."/>
            <person name="Steele A.D."/>
            <person name="Gui C."/>
            <person name="Meng S."/>
            <person name="Li G."/>
            <person name="Viehrig K."/>
            <person name="Ye F."/>
            <person name="Su P."/>
            <person name="Kiefer A.F."/>
            <person name="Nichols A."/>
            <person name="Cepeda A.J."/>
            <person name="Yan W."/>
            <person name="Fan B."/>
            <person name="Jiang Y."/>
            <person name="Adhikari A."/>
            <person name="Zheng C.-J."/>
            <person name="Schuster L."/>
            <person name="Cowan T.M."/>
            <person name="Smanski M.J."/>
            <person name="Chevrette M.G."/>
            <person name="De Carvalho L.P.S."/>
            <person name="Shen B."/>
        </authorList>
    </citation>
    <scope>NUCLEOTIDE SEQUENCE [LARGE SCALE GENOMIC DNA]</scope>
    <source>
        <strain evidence="1 2">NPDC000632</strain>
    </source>
</reference>
<sequence length="57" mass="6165">MPEDEYVTLTVVVKRGGDEGDPCDVLLEAHLDVVFVGHQDGVTPTAHFLGADPKSWT</sequence>
<proteinExistence type="predicted"/>
<dbReference type="RefSeq" id="WP_350726228.1">
    <property type="nucleotide sequence ID" value="NZ_JBEPCO010000090.1"/>
</dbReference>